<sequence length="61" mass="6696">LVNCREEGRNKRQCMAQAQGPQVDLGSSEIISLSHHGGRGISRRGRPQPYLDVLCLIYSGS</sequence>
<evidence type="ECO:0000313" key="1">
    <source>
        <dbReference type="EMBL" id="SBR92809.1"/>
    </source>
</evidence>
<dbReference type="EMBL" id="HAEH01011661">
    <property type="protein sequence ID" value="SBR92809.1"/>
    <property type="molecule type" value="Transcribed_RNA"/>
</dbReference>
<name>A0A1A8QI88_9TELE</name>
<feature type="non-terminal residue" evidence="1">
    <location>
        <position position="61"/>
    </location>
</feature>
<proteinExistence type="predicted"/>
<dbReference type="AlphaFoldDB" id="A0A1A8QI88"/>
<accession>A0A1A8QI88</accession>
<gene>
    <name evidence="1" type="primary">Nfu_g_1_006017</name>
</gene>
<reference evidence="1" key="1">
    <citation type="submission" date="2016-05" db="EMBL/GenBank/DDBJ databases">
        <authorList>
            <person name="Lavstsen T."/>
            <person name="Jespersen J.S."/>
        </authorList>
    </citation>
    <scope>NUCLEOTIDE SEQUENCE</scope>
    <source>
        <tissue evidence="1">Brain</tissue>
    </source>
</reference>
<protein>
    <submittedName>
        <fullName evidence="1">Uncharacterized protein</fullName>
    </submittedName>
</protein>
<feature type="non-terminal residue" evidence="1">
    <location>
        <position position="1"/>
    </location>
</feature>
<organism evidence="1">
    <name type="scientific">Nothobranchius rachovii</name>
    <name type="common">bluefin notho</name>
    <dbReference type="NCBI Taxonomy" id="451742"/>
    <lineage>
        <taxon>Eukaryota</taxon>
        <taxon>Metazoa</taxon>
        <taxon>Chordata</taxon>
        <taxon>Craniata</taxon>
        <taxon>Vertebrata</taxon>
        <taxon>Euteleostomi</taxon>
        <taxon>Actinopterygii</taxon>
        <taxon>Neopterygii</taxon>
        <taxon>Teleostei</taxon>
        <taxon>Neoteleostei</taxon>
        <taxon>Acanthomorphata</taxon>
        <taxon>Ovalentaria</taxon>
        <taxon>Atherinomorphae</taxon>
        <taxon>Cyprinodontiformes</taxon>
        <taxon>Nothobranchiidae</taxon>
        <taxon>Nothobranchius</taxon>
    </lineage>
</organism>
<reference evidence="1" key="2">
    <citation type="submission" date="2016-06" db="EMBL/GenBank/DDBJ databases">
        <title>The genome of a short-lived fish provides insights into sex chromosome evolution and the genetic control of aging.</title>
        <authorList>
            <person name="Reichwald K."/>
            <person name="Felder M."/>
            <person name="Petzold A."/>
            <person name="Koch P."/>
            <person name="Groth M."/>
            <person name="Platzer M."/>
        </authorList>
    </citation>
    <scope>NUCLEOTIDE SEQUENCE</scope>
    <source>
        <tissue evidence="1">Brain</tissue>
    </source>
</reference>